<proteinExistence type="predicted"/>
<sequence length="452" mass="51170">MTLGTLVLCCVYLPWFSIAVPIILSVLIVLTEYFQATSREVKRLEAVQRSSVFSQFNESLGGMNTIKLYKAEDRFLKDCDNMINRMNEANFMTFALQRYFAINMSILVGFLGLIISLLCCFRIFNINAASTGLLLSYVLQVTGYLIQGFRAYVLVENELNSVERLKYYADELPQEPGFSTVGPSLDPNWPAEGAIKFENVNLRYREGLAYALKNFSIDMKPHENIGVCGRTGAGKSTLMSCLYRLSEPEGLITIDGVDISKINLTDLRTKLSIIPQDPVLFSGTIKENLDPFDQSSENELWDALRRAHLIEESVLQKAKKQTVRDESMHKFHLLQVVEEDGENFSLGERQLLALARALIKKSKILILDEATSSVDYETDSKVQKTIVNEFSDCTILCIAHRLKTILKYDRILVLDKGETAEFDTPWNLFQNEAGLFRSMCDQSNITADDFQL</sequence>
<organism evidence="1 2">
    <name type="scientific">Ambrosiozyma monospora</name>
    <name type="common">Yeast</name>
    <name type="synonym">Endomycopsis monosporus</name>
    <dbReference type="NCBI Taxonomy" id="43982"/>
    <lineage>
        <taxon>Eukaryota</taxon>
        <taxon>Fungi</taxon>
        <taxon>Dikarya</taxon>
        <taxon>Ascomycota</taxon>
        <taxon>Saccharomycotina</taxon>
        <taxon>Pichiomycetes</taxon>
        <taxon>Pichiales</taxon>
        <taxon>Pichiaceae</taxon>
        <taxon>Ambrosiozyma</taxon>
    </lineage>
</organism>
<evidence type="ECO:0000313" key="1">
    <source>
        <dbReference type="EMBL" id="GME78716.1"/>
    </source>
</evidence>
<comment type="caution">
    <text evidence="1">The sequence shown here is derived from an EMBL/GenBank/DDBJ whole genome shotgun (WGS) entry which is preliminary data.</text>
</comment>
<gene>
    <name evidence="1" type="ORF">Amon02_000357700</name>
</gene>
<dbReference type="Proteomes" id="UP001165064">
    <property type="component" value="Unassembled WGS sequence"/>
</dbReference>
<protein>
    <submittedName>
        <fullName evidence="1">Unnamed protein product</fullName>
    </submittedName>
</protein>
<accession>A0ACB5T192</accession>
<name>A0ACB5T192_AMBMO</name>
<keyword evidence="2" id="KW-1185">Reference proteome</keyword>
<reference evidence="1" key="1">
    <citation type="submission" date="2023-04" db="EMBL/GenBank/DDBJ databases">
        <title>Ambrosiozyma monospora NBRC 10751.</title>
        <authorList>
            <person name="Ichikawa N."/>
            <person name="Sato H."/>
            <person name="Tonouchi N."/>
        </authorList>
    </citation>
    <scope>NUCLEOTIDE SEQUENCE</scope>
    <source>
        <strain evidence="1">NBRC 10751</strain>
    </source>
</reference>
<dbReference type="EMBL" id="BSXS01002300">
    <property type="protein sequence ID" value="GME78716.1"/>
    <property type="molecule type" value="Genomic_DNA"/>
</dbReference>
<evidence type="ECO:0000313" key="2">
    <source>
        <dbReference type="Proteomes" id="UP001165064"/>
    </source>
</evidence>